<dbReference type="PROSITE" id="PS50097">
    <property type="entry name" value="BTB"/>
    <property type="match status" value="1"/>
</dbReference>
<dbReference type="Gene3D" id="3.30.710.10">
    <property type="entry name" value="Potassium Channel Kv1.1, Chain A"/>
    <property type="match status" value="1"/>
</dbReference>
<dbReference type="InterPro" id="IPR011333">
    <property type="entry name" value="SKP1/BTB/POZ_sf"/>
</dbReference>
<evidence type="ECO:0000259" key="1">
    <source>
        <dbReference type="PROSITE" id="PS50097"/>
    </source>
</evidence>
<keyword evidence="3" id="KW-1185">Reference proteome</keyword>
<name>A0A6A5UJ07_9PLEO</name>
<organism evidence="2 3">
    <name type="scientific">Bimuria novae-zelandiae CBS 107.79</name>
    <dbReference type="NCBI Taxonomy" id="1447943"/>
    <lineage>
        <taxon>Eukaryota</taxon>
        <taxon>Fungi</taxon>
        <taxon>Dikarya</taxon>
        <taxon>Ascomycota</taxon>
        <taxon>Pezizomycotina</taxon>
        <taxon>Dothideomycetes</taxon>
        <taxon>Pleosporomycetidae</taxon>
        <taxon>Pleosporales</taxon>
        <taxon>Massarineae</taxon>
        <taxon>Didymosphaeriaceae</taxon>
        <taxon>Bimuria</taxon>
    </lineage>
</organism>
<feature type="non-terminal residue" evidence="2">
    <location>
        <position position="1"/>
    </location>
</feature>
<evidence type="ECO:0000313" key="2">
    <source>
        <dbReference type="EMBL" id="KAF1965183.1"/>
    </source>
</evidence>
<protein>
    <recommendedName>
        <fullName evidence="1">BTB domain-containing protein</fullName>
    </recommendedName>
</protein>
<dbReference type="SUPFAM" id="SSF54695">
    <property type="entry name" value="POZ domain"/>
    <property type="match status" value="1"/>
</dbReference>
<feature type="non-terminal residue" evidence="2">
    <location>
        <position position="76"/>
    </location>
</feature>
<dbReference type="CDD" id="cd18186">
    <property type="entry name" value="BTB_POZ_ZBTB_KLHL-like"/>
    <property type="match status" value="1"/>
</dbReference>
<dbReference type="EMBL" id="ML976767">
    <property type="protein sequence ID" value="KAF1965183.1"/>
    <property type="molecule type" value="Genomic_DNA"/>
</dbReference>
<gene>
    <name evidence="2" type="ORF">BU23DRAFT_390900</name>
</gene>
<dbReference type="OrthoDB" id="6359816at2759"/>
<reference evidence="2" key="1">
    <citation type="journal article" date="2020" name="Stud. Mycol.">
        <title>101 Dothideomycetes genomes: a test case for predicting lifestyles and emergence of pathogens.</title>
        <authorList>
            <person name="Haridas S."/>
            <person name="Albert R."/>
            <person name="Binder M."/>
            <person name="Bloem J."/>
            <person name="Labutti K."/>
            <person name="Salamov A."/>
            <person name="Andreopoulos B."/>
            <person name="Baker S."/>
            <person name="Barry K."/>
            <person name="Bills G."/>
            <person name="Bluhm B."/>
            <person name="Cannon C."/>
            <person name="Castanera R."/>
            <person name="Culley D."/>
            <person name="Daum C."/>
            <person name="Ezra D."/>
            <person name="Gonzalez J."/>
            <person name="Henrissat B."/>
            <person name="Kuo A."/>
            <person name="Liang C."/>
            <person name="Lipzen A."/>
            <person name="Lutzoni F."/>
            <person name="Magnuson J."/>
            <person name="Mondo S."/>
            <person name="Nolan M."/>
            <person name="Ohm R."/>
            <person name="Pangilinan J."/>
            <person name="Park H.-J."/>
            <person name="Ramirez L."/>
            <person name="Alfaro M."/>
            <person name="Sun H."/>
            <person name="Tritt A."/>
            <person name="Yoshinaga Y."/>
            <person name="Zwiers L.-H."/>
            <person name="Turgeon B."/>
            <person name="Goodwin S."/>
            <person name="Spatafora J."/>
            <person name="Crous P."/>
            <person name="Grigoriev I."/>
        </authorList>
    </citation>
    <scope>NUCLEOTIDE SEQUENCE</scope>
    <source>
        <strain evidence="2">CBS 107.79</strain>
    </source>
</reference>
<dbReference type="Proteomes" id="UP000800036">
    <property type="component" value="Unassembled WGS sequence"/>
</dbReference>
<dbReference type="InterPro" id="IPR000210">
    <property type="entry name" value="BTB/POZ_dom"/>
</dbReference>
<proteinExistence type="predicted"/>
<dbReference type="Pfam" id="PF00651">
    <property type="entry name" value="BTB"/>
    <property type="match status" value="1"/>
</dbReference>
<feature type="domain" description="BTB" evidence="1">
    <location>
        <begin position="8"/>
        <end position="76"/>
    </location>
</feature>
<dbReference type="PANTHER" id="PTHR47843:SF2">
    <property type="entry name" value="BTB DOMAIN-CONTAINING PROTEIN"/>
    <property type="match status" value="1"/>
</dbReference>
<accession>A0A6A5UJ07</accession>
<dbReference type="PANTHER" id="PTHR47843">
    <property type="entry name" value="BTB DOMAIN-CONTAINING PROTEIN-RELATED"/>
    <property type="match status" value="1"/>
</dbReference>
<sequence>LLNNPTLSDVKIKQHYKGKVWEYHGHKAILARGSQFFSNAFTGNFKEATEDVIELHDDIPEYFEIVLNFLYTDQYD</sequence>
<dbReference type="AlphaFoldDB" id="A0A6A5UJ07"/>
<evidence type="ECO:0000313" key="3">
    <source>
        <dbReference type="Proteomes" id="UP000800036"/>
    </source>
</evidence>